<feature type="chain" id="PRO_5030979448" evidence="1">
    <location>
        <begin position="25"/>
        <end position="1035"/>
    </location>
</feature>
<dbReference type="AlphaFoldDB" id="A0A7W9AHP6"/>
<gene>
    <name evidence="3" type="ORF">FHS49_001860</name>
</gene>
<dbReference type="Proteomes" id="UP000549617">
    <property type="component" value="Unassembled WGS sequence"/>
</dbReference>
<reference evidence="3 4" key="1">
    <citation type="submission" date="2020-08" db="EMBL/GenBank/DDBJ databases">
        <title>Genomic Encyclopedia of Type Strains, Phase IV (KMG-IV): sequencing the most valuable type-strain genomes for metagenomic binning, comparative biology and taxonomic classification.</title>
        <authorList>
            <person name="Goeker M."/>
        </authorList>
    </citation>
    <scope>NUCLEOTIDE SEQUENCE [LARGE SCALE GENOMIC DNA]</scope>
    <source>
        <strain evidence="3 4">DSM 25079</strain>
    </source>
</reference>
<dbReference type="InterPro" id="IPR024983">
    <property type="entry name" value="CHAT_dom"/>
</dbReference>
<dbReference type="EMBL" id="JACIJC010000003">
    <property type="protein sequence ID" value="MBB5685844.1"/>
    <property type="molecule type" value="Genomic_DNA"/>
</dbReference>
<protein>
    <submittedName>
        <fullName evidence="3">CHAT domain-containing protein</fullName>
    </submittedName>
</protein>
<feature type="domain" description="CHAT" evidence="2">
    <location>
        <begin position="690"/>
        <end position="1025"/>
    </location>
</feature>
<sequence length="1035" mass="110553">MRPHLILVSTLAMASGLLPQQATAQSSRPSLQDSFRLGSGGGVLCQVQNRAADPAVQGMFDRAWSIVCRDAAKPVGQLYAFRNGANDPLTMVGAQRGTEIRCGAESQGKVEGLGDVAISECSYTSANVGYRTYRYRTGKFTYFAQGLAGYDSALTLGLRSIVADRIVPGQVSVATTGIDDPVAFARVQAGALDPAQTLAEGYRRNNSGNYAEAAEFFDTLQQNIDDKDTPGANAATRAQRLNEYVVNRGLQKSNLGQFAEADPLFAEADAIPTLDKVQTRLRRNYEALHLLNQQQFDTAIAVLDRPVVSLADVSIASGNAVELGPQVSAEINSGLNTARGLGATQRNALTPEERAAILDAQALQLRGTIARLQGRPAEARGLLQRALADAMVIRDGRVTSITRLRAQIMAETALAYEDEGDFASAEGLLRGALDLLATNYPETTAMNGARARLAAYLVRRGQRDAALGLYREVVLSATENRSSTTGLTNQLAPYFSLLSGLIPTRPALTDDMFLATQTLVRPGVSDTQAILSRELRQGDSEASRLFRQAITLGRDIERGRIELARLKLIENPDAGIAQMIAAQQADIETLVSEQAITQASLSGYAQYRALSTDAMTLADLRAALKPGEAYYKLAVVGRSVYAVYADGAGATAYQLPITTDQMAEKVAALRDSISKDEGGQLVTYPFDVTLARALYLDLFAPVADRVAATDHLIFEPDGAMLALPPNLLIASQAGVDRYVARTADENADAFDMREIDWLGRNHAISTAVSARSFRDARQTRASAAKREYIGFGQNAPATQAAVFASSNRAVSGDGAVDCNWPLTEWNKPISAVELQQTVSRIGADPSAIVTGRAFSDSAIRTRSDLNDFRILHFATHGLVTAPRPECPARPALLTSFGDTDSDGLLSFSEIYDLKIDADLVILSACDTAGQASAEATRAAGITTGGGSALDGLVRAFIGAGGRSVVASHWPAPDDFNATQRLISGLFEGGSTTDIAQAMRQSEVRLMDEAQTSHPYYWSGFAIVGDGARQLLTAAR</sequence>
<feature type="signal peptide" evidence="1">
    <location>
        <begin position="1"/>
        <end position="24"/>
    </location>
</feature>
<dbReference type="Pfam" id="PF12770">
    <property type="entry name" value="CHAT"/>
    <property type="match status" value="1"/>
</dbReference>
<dbReference type="PROSITE" id="PS00018">
    <property type="entry name" value="EF_HAND_1"/>
    <property type="match status" value="1"/>
</dbReference>
<evidence type="ECO:0000256" key="1">
    <source>
        <dbReference type="SAM" id="SignalP"/>
    </source>
</evidence>
<accession>A0A7W9AHP6</accession>
<organism evidence="3 4">
    <name type="scientific">Sphingobium boeckii</name>
    <dbReference type="NCBI Taxonomy" id="1082345"/>
    <lineage>
        <taxon>Bacteria</taxon>
        <taxon>Pseudomonadati</taxon>
        <taxon>Pseudomonadota</taxon>
        <taxon>Alphaproteobacteria</taxon>
        <taxon>Sphingomonadales</taxon>
        <taxon>Sphingomonadaceae</taxon>
        <taxon>Sphingobium</taxon>
    </lineage>
</organism>
<keyword evidence="4" id="KW-1185">Reference proteome</keyword>
<name>A0A7W9AHP6_9SPHN</name>
<evidence type="ECO:0000313" key="3">
    <source>
        <dbReference type="EMBL" id="MBB5685844.1"/>
    </source>
</evidence>
<keyword evidence="1" id="KW-0732">Signal</keyword>
<dbReference type="RefSeq" id="WP_343052946.1">
    <property type="nucleotide sequence ID" value="NZ_JACIJC010000003.1"/>
</dbReference>
<dbReference type="InterPro" id="IPR018247">
    <property type="entry name" value="EF_Hand_1_Ca_BS"/>
</dbReference>
<comment type="caution">
    <text evidence="3">The sequence shown here is derived from an EMBL/GenBank/DDBJ whole genome shotgun (WGS) entry which is preliminary data.</text>
</comment>
<dbReference type="InterPro" id="IPR011990">
    <property type="entry name" value="TPR-like_helical_dom_sf"/>
</dbReference>
<dbReference type="SUPFAM" id="SSF48452">
    <property type="entry name" value="TPR-like"/>
    <property type="match status" value="1"/>
</dbReference>
<evidence type="ECO:0000313" key="4">
    <source>
        <dbReference type="Proteomes" id="UP000549617"/>
    </source>
</evidence>
<evidence type="ECO:0000259" key="2">
    <source>
        <dbReference type="Pfam" id="PF12770"/>
    </source>
</evidence>
<proteinExistence type="predicted"/>
<dbReference type="Gene3D" id="1.25.40.10">
    <property type="entry name" value="Tetratricopeptide repeat domain"/>
    <property type="match status" value="1"/>
</dbReference>